<dbReference type="EMBL" id="QEWP01000007">
    <property type="protein sequence ID" value="PWD99351.1"/>
    <property type="molecule type" value="Genomic_DNA"/>
</dbReference>
<dbReference type="PROSITE" id="PS52016">
    <property type="entry name" value="TONB_DEPENDENT_REC_3"/>
    <property type="match status" value="1"/>
</dbReference>
<comment type="similarity">
    <text evidence="7">Belongs to the TonB-dependent receptor family.</text>
</comment>
<dbReference type="InterPro" id="IPR011662">
    <property type="entry name" value="Secretin/TonB_short_N"/>
</dbReference>
<dbReference type="InterPro" id="IPR039426">
    <property type="entry name" value="TonB-dep_rcpt-like"/>
</dbReference>
<dbReference type="InterPro" id="IPR037066">
    <property type="entry name" value="Plug_dom_sf"/>
</dbReference>
<dbReference type="Pfam" id="PF13715">
    <property type="entry name" value="CarbopepD_reg_2"/>
    <property type="match status" value="1"/>
</dbReference>
<proteinExistence type="inferred from homology"/>
<dbReference type="AlphaFoldDB" id="A0A2U2B8D5"/>
<evidence type="ECO:0000313" key="10">
    <source>
        <dbReference type="Proteomes" id="UP000244956"/>
    </source>
</evidence>
<dbReference type="GO" id="GO:0009279">
    <property type="term" value="C:cell outer membrane"/>
    <property type="evidence" value="ECO:0007669"/>
    <property type="project" value="UniProtKB-SubCell"/>
</dbReference>
<comment type="subcellular location">
    <subcellularLocation>
        <location evidence="1 7">Cell outer membrane</location>
        <topology evidence="1 7">Multi-pass membrane protein</topology>
    </subcellularLocation>
</comment>
<dbReference type="NCBIfam" id="TIGR04056">
    <property type="entry name" value="OMP_RagA_SusC"/>
    <property type="match status" value="1"/>
</dbReference>
<evidence type="ECO:0000313" key="9">
    <source>
        <dbReference type="EMBL" id="PWD99351.1"/>
    </source>
</evidence>
<dbReference type="InterPro" id="IPR008969">
    <property type="entry name" value="CarboxyPept-like_regulatory"/>
</dbReference>
<dbReference type="NCBIfam" id="TIGR04057">
    <property type="entry name" value="SusC_RagA_signa"/>
    <property type="match status" value="1"/>
</dbReference>
<protein>
    <recommendedName>
        <fullName evidence="8">Secretin/TonB short N-terminal domain-containing protein</fullName>
    </recommendedName>
</protein>
<evidence type="ECO:0000256" key="6">
    <source>
        <dbReference type="ARBA" id="ARBA00023237"/>
    </source>
</evidence>
<accession>A0A2U2B8D5</accession>
<dbReference type="SUPFAM" id="SSF49464">
    <property type="entry name" value="Carboxypeptidase regulatory domain-like"/>
    <property type="match status" value="1"/>
</dbReference>
<keyword evidence="4 7" id="KW-0812">Transmembrane</keyword>
<dbReference type="OrthoDB" id="1096961at2"/>
<evidence type="ECO:0000259" key="8">
    <source>
        <dbReference type="SMART" id="SM00965"/>
    </source>
</evidence>
<reference evidence="9 10" key="1">
    <citation type="submission" date="2018-05" db="EMBL/GenBank/DDBJ databases">
        <title>Marinilabilia rubrum sp. nov., isolated from saltern sediment.</title>
        <authorList>
            <person name="Zhang R."/>
        </authorList>
    </citation>
    <scope>NUCLEOTIDE SEQUENCE [LARGE SCALE GENOMIC DNA]</scope>
    <source>
        <strain evidence="9 10">WTE16</strain>
    </source>
</reference>
<gene>
    <name evidence="9" type="ORF">DDZ16_10085</name>
</gene>
<keyword evidence="2 7" id="KW-0813">Transport</keyword>
<dbReference type="Proteomes" id="UP000244956">
    <property type="component" value="Unassembled WGS sequence"/>
</dbReference>
<comment type="caution">
    <text evidence="9">The sequence shown here is derived from an EMBL/GenBank/DDBJ whole genome shotgun (WGS) entry which is preliminary data.</text>
</comment>
<name>A0A2U2B8D5_9BACT</name>
<dbReference type="InterPro" id="IPR036942">
    <property type="entry name" value="Beta-barrel_TonB_sf"/>
</dbReference>
<dbReference type="InterPro" id="IPR023996">
    <property type="entry name" value="TonB-dep_OMP_SusC/RagA"/>
</dbReference>
<evidence type="ECO:0000256" key="3">
    <source>
        <dbReference type="ARBA" id="ARBA00022452"/>
    </source>
</evidence>
<keyword evidence="6 7" id="KW-0998">Cell outer membrane</keyword>
<dbReference type="RefSeq" id="WP_109264335.1">
    <property type="nucleotide sequence ID" value="NZ_QEWP01000007.1"/>
</dbReference>
<keyword evidence="10" id="KW-1185">Reference proteome</keyword>
<dbReference type="SMART" id="SM00965">
    <property type="entry name" value="STN"/>
    <property type="match status" value="1"/>
</dbReference>
<dbReference type="Gene3D" id="2.60.40.1120">
    <property type="entry name" value="Carboxypeptidase-like, regulatory domain"/>
    <property type="match status" value="1"/>
</dbReference>
<evidence type="ECO:0000256" key="7">
    <source>
        <dbReference type="PROSITE-ProRule" id="PRU01360"/>
    </source>
</evidence>
<dbReference type="Pfam" id="PF07715">
    <property type="entry name" value="Plug"/>
    <property type="match status" value="1"/>
</dbReference>
<organism evidence="9 10">
    <name type="scientific">Marinilabilia rubra</name>
    <dbReference type="NCBI Taxonomy" id="2162893"/>
    <lineage>
        <taxon>Bacteria</taxon>
        <taxon>Pseudomonadati</taxon>
        <taxon>Bacteroidota</taxon>
        <taxon>Bacteroidia</taxon>
        <taxon>Marinilabiliales</taxon>
        <taxon>Marinilabiliaceae</taxon>
        <taxon>Marinilabilia</taxon>
    </lineage>
</organism>
<evidence type="ECO:0000256" key="2">
    <source>
        <dbReference type="ARBA" id="ARBA00022448"/>
    </source>
</evidence>
<sequence>MKKNRVVWNFSSRKVLSWSLKKKVALLLLVMITALSSTQNCYSQKTSFNLKLDNVSVKQAFQEIEKKSDYIFIYSDQVVDLNRKVIVNVQNGDVGAVLQQVFKGTNNTYKINKRQITILVKSKEQIESEKKTANDQTKKITITGTITDDTGESLPGVSVVIKGTTSGTITDIKGNYSISNVPADGALLFSFIGMADQEIVVGKESTVNVTMLADVFGVDEVVVVGYQTIQKSDLTGSLGSVKAGDLTKIASSSFESSLAGRASGVQVTSSEGAPGAGMNITIRGANSISASSAPLYVVDGFPITVKESELGGSGVSSNAVNPLSAINQEDIESIEILKDASATAIYGSRGANGVVLITTKKGKKGELKLSYSGYAGIQNLQNSRKIELLNAQQYLDYVEEIEPGSYLFWEDEDQTIPRDNSNAETIDWQDEMYRTALIQNHHITLGGGKGGSFFNASIGYFNQEGILKGSDYDRFTSKVAFTHQFNKKLKIQNVMSFASSENNGLVAANKQGIYSGIVTATLKFRPYLPDFEDIPFDPTINTTSPKSMAERITKNLRYHNFSNMLQLNYDISPSLKFTARLMLNLQNISSEEFYPPDVAQGTITNGRAFNSNRETTRWVNENLLNYVKKRGDHKINAVAGFTIEKYNLSEVLTSVTDFPIYDLGSGKLNAGLNPGIPDSNILQTSLVSFLGRANYVFKDRYYLTAGIRADGSSKFTEGNKFGYFPSLALAYRLSEEDFIKNLNFFDNLKIRTSYGKTGNQSIPAYSSLGILRDANYSYNGNLVYAVSPSKMQNNDLTWETTDQFDVGLDFMILNRRLTLTTDAYYKKTYDLLLNSPVPYHSGYSTYFNNIGELENKGVEFSIEGTIVSKPDFQWKASYNMTFNRNKIIKLADSDFIDIDVPSDTRTLNEYRIMEGESIGSMWGLVWDGVYQYDDFTNFDELSSVQDKADLYQEILDANGTFNLRDGVDYLVGNQTTTRPGEIKYRKTNDDGTNEITEDDKTIIGDATPDFFGGFTNDFKWKNWDLSALISFSYGGDVYNANRYSLEAMDAIYANFSTSILDRWTPDKPSEKMHSSSGFTKYVSSSYAVEDGSYIRLSNLTLGYNLPKKVVKKLGIDNCRFTLSGDNIYVLTNYSGYDPEVSVSRIGLAPGYDSGAYPRPSVYKLGLKVTF</sequence>
<feature type="domain" description="Secretin/TonB short N-terminal" evidence="8">
    <location>
        <begin position="70"/>
        <end position="121"/>
    </location>
</feature>
<dbReference type="Pfam" id="PF07660">
    <property type="entry name" value="STN"/>
    <property type="match status" value="1"/>
</dbReference>
<evidence type="ECO:0000256" key="1">
    <source>
        <dbReference type="ARBA" id="ARBA00004571"/>
    </source>
</evidence>
<dbReference type="Gene3D" id="2.170.130.10">
    <property type="entry name" value="TonB-dependent receptor, plug domain"/>
    <property type="match status" value="1"/>
</dbReference>
<keyword evidence="3 7" id="KW-1134">Transmembrane beta strand</keyword>
<dbReference type="InterPro" id="IPR023997">
    <property type="entry name" value="TonB-dep_OMP_SusC/RagA_CS"/>
</dbReference>
<keyword evidence="5 7" id="KW-0472">Membrane</keyword>
<dbReference type="InterPro" id="IPR012910">
    <property type="entry name" value="Plug_dom"/>
</dbReference>
<dbReference type="Gene3D" id="2.40.170.20">
    <property type="entry name" value="TonB-dependent receptor, beta-barrel domain"/>
    <property type="match status" value="1"/>
</dbReference>
<dbReference type="SUPFAM" id="SSF56935">
    <property type="entry name" value="Porins"/>
    <property type="match status" value="1"/>
</dbReference>
<evidence type="ECO:0000256" key="5">
    <source>
        <dbReference type="ARBA" id="ARBA00023136"/>
    </source>
</evidence>
<evidence type="ECO:0000256" key="4">
    <source>
        <dbReference type="ARBA" id="ARBA00022692"/>
    </source>
</evidence>